<dbReference type="Gene3D" id="3.30.700.10">
    <property type="entry name" value="Glycoprotein, Type 4 Pilin"/>
    <property type="match status" value="1"/>
</dbReference>
<dbReference type="SUPFAM" id="SSF54523">
    <property type="entry name" value="Pili subunits"/>
    <property type="match status" value="1"/>
</dbReference>
<gene>
    <name evidence="2" type="ORF">MNBD_ALPHA06-2217</name>
</gene>
<dbReference type="InterPro" id="IPR012902">
    <property type="entry name" value="N_methyl_site"/>
</dbReference>
<keyword evidence="1" id="KW-0472">Membrane</keyword>
<accession>A0A3B0RPK3</accession>
<sequence>MRTMFRAAKYQNQRGYTLVELVVVLLIIALATAVVAPRLVAFSTGNSIKQAAEQLASLCKQGRKLALATGISQQVVIDTETKTAWLENGSKKLVFAGQIELETRTSEAESAADLAGIRFFPDGVSTGGDVRFISDRSEILVSVIWANAEVRIETIR</sequence>
<dbReference type="AlphaFoldDB" id="A0A3B0RPK3"/>
<protein>
    <recommendedName>
        <fullName evidence="3">General secretion pathway GspH domain-containing protein</fullName>
    </recommendedName>
</protein>
<name>A0A3B0RPK3_9ZZZZ</name>
<evidence type="ECO:0000313" key="2">
    <source>
        <dbReference type="EMBL" id="VAV90536.1"/>
    </source>
</evidence>
<dbReference type="EMBL" id="UOEE01000113">
    <property type="protein sequence ID" value="VAV90536.1"/>
    <property type="molecule type" value="Genomic_DNA"/>
</dbReference>
<dbReference type="NCBIfam" id="TIGR02532">
    <property type="entry name" value="IV_pilin_GFxxxE"/>
    <property type="match status" value="1"/>
</dbReference>
<dbReference type="PROSITE" id="PS00409">
    <property type="entry name" value="PROKAR_NTER_METHYL"/>
    <property type="match status" value="1"/>
</dbReference>
<evidence type="ECO:0008006" key="3">
    <source>
        <dbReference type="Google" id="ProtNLM"/>
    </source>
</evidence>
<organism evidence="2">
    <name type="scientific">hydrothermal vent metagenome</name>
    <dbReference type="NCBI Taxonomy" id="652676"/>
    <lineage>
        <taxon>unclassified sequences</taxon>
        <taxon>metagenomes</taxon>
        <taxon>ecological metagenomes</taxon>
    </lineage>
</organism>
<evidence type="ECO:0000256" key="1">
    <source>
        <dbReference type="SAM" id="Phobius"/>
    </source>
</evidence>
<dbReference type="InterPro" id="IPR045584">
    <property type="entry name" value="Pilin-like"/>
</dbReference>
<keyword evidence="1" id="KW-0812">Transmembrane</keyword>
<proteinExistence type="predicted"/>
<keyword evidence="1" id="KW-1133">Transmembrane helix</keyword>
<reference evidence="2" key="1">
    <citation type="submission" date="2018-06" db="EMBL/GenBank/DDBJ databases">
        <authorList>
            <person name="Zhirakovskaya E."/>
        </authorList>
    </citation>
    <scope>NUCLEOTIDE SEQUENCE</scope>
</reference>
<dbReference type="Pfam" id="PF07963">
    <property type="entry name" value="N_methyl"/>
    <property type="match status" value="1"/>
</dbReference>
<feature type="transmembrane region" description="Helical" evidence="1">
    <location>
        <begin position="21"/>
        <end position="40"/>
    </location>
</feature>